<name>A0A4Y8Q984_9BACL</name>
<dbReference type="EMBL" id="MYFO01000004">
    <property type="protein sequence ID" value="TFE90540.1"/>
    <property type="molecule type" value="Genomic_DNA"/>
</dbReference>
<dbReference type="RefSeq" id="WP_134750200.1">
    <property type="nucleotide sequence ID" value="NZ_MYFO02000008.1"/>
</dbReference>
<evidence type="ECO:0000313" key="1">
    <source>
        <dbReference type="EMBL" id="TFE90540.1"/>
    </source>
</evidence>
<dbReference type="AlphaFoldDB" id="A0A4Y8Q984"/>
<dbReference type="OrthoDB" id="5194749at2"/>
<gene>
    <name evidence="1" type="ORF">B5M42_04540</name>
</gene>
<reference evidence="1 2" key="1">
    <citation type="submission" date="2017-03" db="EMBL/GenBank/DDBJ databases">
        <title>Isolation of Levoglucosan Utilizing Bacteria.</title>
        <authorList>
            <person name="Arya A.S."/>
        </authorList>
    </citation>
    <scope>NUCLEOTIDE SEQUENCE [LARGE SCALE GENOMIC DNA]</scope>
    <source>
        <strain evidence="1 2">MEC069</strain>
    </source>
</reference>
<proteinExistence type="predicted"/>
<sequence length="201" mass="22708">MFNKLIKKILGNKPKTGSVVVIQLNDKIRPMDRGDVYEDPLDDLLKSHKWGEVIGGGTMLEESGEIMFCNIEVLIYSGNNEEKIIQQLIDFLEQAGAPYGSHVTLERSGVQINFGKKEGIGIYLDGIHLPDDVYRECDSNVVLSEISRLIDYTGEAQRFWQGDTETALYFYGESFEQMKKAIAEFTTTYPLCQNARIIQIA</sequence>
<evidence type="ECO:0000313" key="2">
    <source>
        <dbReference type="Proteomes" id="UP000298246"/>
    </source>
</evidence>
<organism evidence="1 2">
    <name type="scientific">Paenibacillus athensensis</name>
    <dbReference type="NCBI Taxonomy" id="1967502"/>
    <lineage>
        <taxon>Bacteria</taxon>
        <taxon>Bacillati</taxon>
        <taxon>Bacillota</taxon>
        <taxon>Bacilli</taxon>
        <taxon>Bacillales</taxon>
        <taxon>Paenibacillaceae</taxon>
        <taxon>Paenibacillus</taxon>
    </lineage>
</organism>
<keyword evidence="2" id="KW-1185">Reference proteome</keyword>
<comment type="caution">
    <text evidence="1">The sequence shown here is derived from an EMBL/GenBank/DDBJ whole genome shotgun (WGS) entry which is preliminary data.</text>
</comment>
<protein>
    <submittedName>
        <fullName evidence="1">Uncharacterized protein</fullName>
    </submittedName>
</protein>
<dbReference type="Proteomes" id="UP000298246">
    <property type="component" value="Unassembled WGS sequence"/>
</dbReference>
<accession>A0A4Y8Q984</accession>